<name>A0A4P6WK24_9ENTR</name>
<evidence type="ECO:0000313" key="2">
    <source>
        <dbReference type="Proteomes" id="UP000293850"/>
    </source>
</evidence>
<dbReference type="Pfam" id="PF08965">
    <property type="entry name" value="Aca2_YdiL"/>
    <property type="match status" value="1"/>
</dbReference>
<dbReference type="InterPro" id="IPR015060">
    <property type="entry name" value="Aca2_YdiL-like"/>
</dbReference>
<dbReference type="Gene3D" id="1.10.3100.10">
    <property type="entry name" value="Putative cytoplasmic protein"/>
    <property type="match status" value="1"/>
</dbReference>
<proteinExistence type="predicted"/>
<dbReference type="InterPro" id="IPR027910">
    <property type="entry name" value="YdiL_sf"/>
</dbReference>
<keyword evidence="2" id="KW-1185">Reference proteome</keyword>
<dbReference type="InterPro" id="IPR010982">
    <property type="entry name" value="Lambda_DNA-bd_dom_sf"/>
</dbReference>
<dbReference type="GO" id="GO:0003677">
    <property type="term" value="F:DNA binding"/>
    <property type="evidence" value="ECO:0007669"/>
    <property type="project" value="InterPro"/>
</dbReference>
<gene>
    <name evidence="1" type="ORF">E1B03_12080</name>
</gene>
<reference evidence="1 2" key="1">
    <citation type="submission" date="2019-03" db="EMBL/GenBank/DDBJ databases">
        <title>Complete genome sequence of an arsenate-respiring bacteria, Citrobacter sp. LY-1.</title>
        <authorList>
            <person name="Wang H."/>
            <person name="Liu Y."/>
            <person name="Li Q."/>
            <person name="Huang J."/>
        </authorList>
    </citation>
    <scope>NUCLEOTIDE SEQUENCE [LARGE SCALE GENOMIC DNA]</scope>
    <source>
        <strain evidence="1 2">LY-1</strain>
    </source>
</reference>
<dbReference type="SUPFAM" id="SSF47413">
    <property type="entry name" value="lambda repressor-like DNA-binding domains"/>
    <property type="match status" value="1"/>
</dbReference>
<protein>
    <submittedName>
        <fullName evidence="1">DUF1870 family protein</fullName>
    </submittedName>
</protein>
<dbReference type="RefSeq" id="WP_133086292.1">
    <property type="nucleotide sequence ID" value="NZ_CP037864.1"/>
</dbReference>
<dbReference type="Proteomes" id="UP000293850">
    <property type="component" value="Chromosome"/>
</dbReference>
<organism evidence="1 2">
    <name type="scientific">Citrobacter arsenatis</name>
    <dbReference type="NCBI Taxonomy" id="2546350"/>
    <lineage>
        <taxon>Bacteria</taxon>
        <taxon>Pseudomonadati</taxon>
        <taxon>Pseudomonadota</taxon>
        <taxon>Gammaproteobacteria</taxon>
        <taxon>Enterobacterales</taxon>
        <taxon>Enterobacteriaceae</taxon>
        <taxon>Citrobacter</taxon>
    </lineage>
</organism>
<dbReference type="AlphaFoldDB" id="A0A4P6WK24"/>
<accession>A0A4P6WK24</accession>
<evidence type="ECO:0000313" key="1">
    <source>
        <dbReference type="EMBL" id="QBM23127.1"/>
    </source>
</evidence>
<dbReference type="KEGG" id="cars:E1B03_12080"/>
<sequence length="118" mass="14064">MNELELQAIRHIFAMTVEESATYISRDNNVAAWQQWENGEREIPDDITRICTEMKARRKLRINAIIDKINNRIGNNTMRFFPDLISFQLVYQHDDFLDWKIYQSVAAELYAHDLERLC</sequence>
<dbReference type="EMBL" id="CP037864">
    <property type="protein sequence ID" value="QBM23127.1"/>
    <property type="molecule type" value="Genomic_DNA"/>
</dbReference>